<dbReference type="EMBL" id="GEDG01019866">
    <property type="protein sequence ID" value="JAP19587.1"/>
    <property type="molecule type" value="Transcribed_RNA"/>
</dbReference>
<organism evidence="1">
    <name type="scientific">Solanum chacoense</name>
    <name type="common">Chaco potato</name>
    <dbReference type="NCBI Taxonomy" id="4108"/>
    <lineage>
        <taxon>Eukaryota</taxon>
        <taxon>Viridiplantae</taxon>
        <taxon>Streptophyta</taxon>
        <taxon>Embryophyta</taxon>
        <taxon>Tracheophyta</taxon>
        <taxon>Spermatophyta</taxon>
        <taxon>Magnoliopsida</taxon>
        <taxon>eudicotyledons</taxon>
        <taxon>Gunneridae</taxon>
        <taxon>Pentapetalae</taxon>
        <taxon>asterids</taxon>
        <taxon>lamiids</taxon>
        <taxon>Solanales</taxon>
        <taxon>Solanaceae</taxon>
        <taxon>Solanoideae</taxon>
        <taxon>Solaneae</taxon>
        <taxon>Solanum</taxon>
    </lineage>
</organism>
<reference evidence="1" key="1">
    <citation type="submission" date="2015-12" db="EMBL/GenBank/DDBJ databases">
        <title>Gene expression during late stages of embryo sac development: a critical building block for successful pollen-pistil interactions.</title>
        <authorList>
            <person name="Liu Y."/>
            <person name="Joly V."/>
            <person name="Sabar M."/>
            <person name="Matton D.P."/>
        </authorList>
    </citation>
    <scope>NUCLEOTIDE SEQUENCE</scope>
</reference>
<sequence length="73" mass="8369">MRIMRRIFAAIHAYYVVVDCLCVLQGCYNISFSRKESSQFNCGFANLSSIMQHHMIKIKVISPRFSLLSSPPI</sequence>
<protein>
    <submittedName>
        <fullName evidence="1">Putative ovule protein</fullName>
    </submittedName>
</protein>
<name>A0A0V0HHG6_SOLCH</name>
<proteinExistence type="predicted"/>
<evidence type="ECO:0000313" key="1">
    <source>
        <dbReference type="EMBL" id="JAP19587.1"/>
    </source>
</evidence>
<accession>A0A0V0HHG6</accession>
<dbReference type="AlphaFoldDB" id="A0A0V0HHG6"/>